<comment type="catalytic activity">
    <reaction evidence="13">
        <text>(S)-dihydroorotate + a quinone = orotate + a quinol</text>
        <dbReference type="Rhea" id="RHEA:30187"/>
        <dbReference type="ChEBI" id="CHEBI:24646"/>
        <dbReference type="ChEBI" id="CHEBI:30839"/>
        <dbReference type="ChEBI" id="CHEBI:30864"/>
        <dbReference type="ChEBI" id="CHEBI:132124"/>
        <dbReference type="EC" id="1.3.5.2"/>
    </reaction>
</comment>
<dbReference type="NCBIfam" id="TIGR01036">
    <property type="entry name" value="pyrD_sub2"/>
    <property type="match status" value="1"/>
</dbReference>
<comment type="subcellular location">
    <subcellularLocation>
        <location evidence="3">Membrane</location>
    </subcellularLocation>
</comment>
<dbReference type="InterPro" id="IPR012135">
    <property type="entry name" value="Dihydroorotate_DH_1_2"/>
</dbReference>
<name>A0A9D1XB64_9BACT</name>
<evidence type="ECO:0000256" key="13">
    <source>
        <dbReference type="ARBA" id="ARBA00048639"/>
    </source>
</evidence>
<dbReference type="GO" id="GO:0005737">
    <property type="term" value="C:cytoplasm"/>
    <property type="evidence" value="ECO:0007669"/>
    <property type="project" value="InterPro"/>
</dbReference>
<dbReference type="PIRSF" id="PIRSF000164">
    <property type="entry name" value="DHO_oxidase"/>
    <property type="match status" value="1"/>
</dbReference>
<keyword evidence="12" id="KW-0472">Membrane</keyword>
<keyword evidence="10" id="KW-0665">Pyrimidine biosynthesis</keyword>
<dbReference type="InterPro" id="IPR005720">
    <property type="entry name" value="Dihydroorotate_DH_cat"/>
</dbReference>
<evidence type="ECO:0000256" key="8">
    <source>
        <dbReference type="ARBA" id="ARBA00022630"/>
    </source>
</evidence>
<evidence type="ECO:0000256" key="7">
    <source>
        <dbReference type="ARBA" id="ARBA00018366"/>
    </source>
</evidence>
<dbReference type="SUPFAM" id="SSF51395">
    <property type="entry name" value="FMN-linked oxidoreductases"/>
    <property type="match status" value="1"/>
</dbReference>
<dbReference type="EC" id="1.3.5.2" evidence="6 14"/>
<evidence type="ECO:0000313" key="17">
    <source>
        <dbReference type="Proteomes" id="UP000886740"/>
    </source>
</evidence>
<evidence type="ECO:0000256" key="1">
    <source>
        <dbReference type="ARBA" id="ARBA00001917"/>
    </source>
</evidence>
<dbReference type="GO" id="GO:0005886">
    <property type="term" value="C:plasma membrane"/>
    <property type="evidence" value="ECO:0007669"/>
    <property type="project" value="TreeGrafter"/>
</dbReference>
<reference evidence="16" key="2">
    <citation type="submission" date="2021-04" db="EMBL/GenBank/DDBJ databases">
        <authorList>
            <person name="Gilroy R."/>
        </authorList>
    </citation>
    <scope>NUCLEOTIDE SEQUENCE</scope>
    <source>
        <strain evidence="16">ChiGjej6B6-14162</strain>
    </source>
</reference>
<comment type="similarity">
    <text evidence="5">Belongs to the dihydroorotate dehydrogenase family. Type 2 subfamily.</text>
</comment>
<accession>A0A9D1XB64</accession>
<evidence type="ECO:0000313" key="16">
    <source>
        <dbReference type="EMBL" id="HIX75921.1"/>
    </source>
</evidence>
<proteinExistence type="inferred from homology"/>
<dbReference type="GO" id="GO:0006207">
    <property type="term" value="P:'de novo' pyrimidine nucleobase biosynthetic process"/>
    <property type="evidence" value="ECO:0007669"/>
    <property type="project" value="UniProtKB-UniRule"/>
</dbReference>
<dbReference type="PANTHER" id="PTHR48109">
    <property type="entry name" value="DIHYDROOROTATE DEHYDROGENASE (QUINONE), MITOCHONDRIAL-RELATED"/>
    <property type="match status" value="1"/>
</dbReference>
<comment type="cofactor">
    <cofactor evidence="1">
        <name>FMN</name>
        <dbReference type="ChEBI" id="CHEBI:58210"/>
    </cofactor>
</comment>
<gene>
    <name evidence="16" type="ORF">H9977_12955</name>
</gene>
<evidence type="ECO:0000256" key="6">
    <source>
        <dbReference type="ARBA" id="ARBA00012791"/>
    </source>
</evidence>
<dbReference type="Proteomes" id="UP000886740">
    <property type="component" value="Unassembled WGS sequence"/>
</dbReference>
<dbReference type="Pfam" id="PF01180">
    <property type="entry name" value="DHO_dh"/>
    <property type="match status" value="1"/>
</dbReference>
<dbReference type="PROSITE" id="PS00912">
    <property type="entry name" value="DHODEHASE_2"/>
    <property type="match status" value="1"/>
</dbReference>
<dbReference type="GO" id="GO:0006222">
    <property type="term" value="P:UMP biosynthetic process"/>
    <property type="evidence" value="ECO:0007669"/>
    <property type="project" value="InterPro"/>
</dbReference>
<comment type="caution">
    <text evidence="16">The sequence shown here is derived from an EMBL/GenBank/DDBJ whole genome shotgun (WGS) entry which is preliminary data.</text>
</comment>
<evidence type="ECO:0000259" key="15">
    <source>
        <dbReference type="Pfam" id="PF01180"/>
    </source>
</evidence>
<keyword evidence="11 16" id="KW-0560">Oxidoreductase</keyword>
<dbReference type="InterPro" id="IPR005719">
    <property type="entry name" value="Dihydroorotate_DH_2"/>
</dbReference>
<dbReference type="Gene3D" id="3.20.20.70">
    <property type="entry name" value="Aldolase class I"/>
    <property type="match status" value="1"/>
</dbReference>
<evidence type="ECO:0000256" key="4">
    <source>
        <dbReference type="ARBA" id="ARBA00005161"/>
    </source>
</evidence>
<keyword evidence="8" id="KW-0285">Flavoprotein</keyword>
<reference evidence="16" key="1">
    <citation type="journal article" date="2021" name="PeerJ">
        <title>Extensive microbial diversity within the chicken gut microbiome revealed by metagenomics and culture.</title>
        <authorList>
            <person name="Gilroy R."/>
            <person name="Ravi A."/>
            <person name="Getino M."/>
            <person name="Pursley I."/>
            <person name="Horton D.L."/>
            <person name="Alikhan N.F."/>
            <person name="Baker D."/>
            <person name="Gharbi K."/>
            <person name="Hall N."/>
            <person name="Watson M."/>
            <person name="Adriaenssens E.M."/>
            <person name="Foster-Nyarko E."/>
            <person name="Jarju S."/>
            <person name="Secka A."/>
            <person name="Antonio M."/>
            <person name="Oren A."/>
            <person name="Chaudhuri R.R."/>
            <person name="La Ragione R."/>
            <person name="Hildebrand F."/>
            <person name="Pallen M.J."/>
        </authorList>
    </citation>
    <scope>NUCLEOTIDE SEQUENCE</scope>
    <source>
        <strain evidence="16">ChiGjej6B6-14162</strain>
    </source>
</reference>
<dbReference type="NCBIfam" id="NF003652">
    <property type="entry name" value="PRK05286.2-5"/>
    <property type="match status" value="1"/>
</dbReference>
<evidence type="ECO:0000256" key="11">
    <source>
        <dbReference type="ARBA" id="ARBA00023002"/>
    </source>
</evidence>
<evidence type="ECO:0000256" key="2">
    <source>
        <dbReference type="ARBA" id="ARBA00003125"/>
    </source>
</evidence>
<keyword evidence="9" id="KW-0288">FMN</keyword>
<evidence type="ECO:0000256" key="5">
    <source>
        <dbReference type="ARBA" id="ARBA00005359"/>
    </source>
</evidence>
<dbReference type="InterPro" id="IPR013785">
    <property type="entry name" value="Aldolase_TIM"/>
</dbReference>
<comment type="pathway">
    <text evidence="4">Pyrimidine metabolism; UMP biosynthesis via de novo pathway; orotate from (S)-dihydroorotate (quinone route): step 1/1.</text>
</comment>
<dbReference type="PANTHER" id="PTHR48109:SF4">
    <property type="entry name" value="DIHYDROOROTATE DEHYDROGENASE (QUINONE), MITOCHONDRIAL"/>
    <property type="match status" value="1"/>
</dbReference>
<sequence length="328" mass="36194">MYKQLVRPWLFRIDAERIHGQIVTALHLYRHLSPVRALFRWSFKPKAEVFRWRGLSFGNRVGLSAGFDKEASCFDELADLGFGFLEVGTVTPSEVKGNPCPRIFRLPKDEALISRTGFNNPGKTVVSRNLQRKRSGRYLLGININTNCPTDGQRVVTDLLGLYDAFHEYADYFTVNWGSIAPELLSPALVALAERPDSKPLLLKLPADIPVGKLDEVIEYARRHQVAGFIATGPTQDRSSLVRSSQAEITRVGMGGISGLPVFGKSVEIVRYLSAHAPKDMLIVGAGGVMTPREATLMLQAGAHVVQLYSAFIYEGPCVVKRIAEALG</sequence>
<comment type="function">
    <text evidence="2">Catalyzes the conversion of dihydroorotate to orotate with quinone as electron acceptor.</text>
</comment>
<dbReference type="InterPro" id="IPR001295">
    <property type="entry name" value="Dihydroorotate_DH_CS"/>
</dbReference>
<dbReference type="CDD" id="cd04738">
    <property type="entry name" value="DHOD_2_like"/>
    <property type="match status" value="1"/>
</dbReference>
<dbReference type="InterPro" id="IPR050074">
    <property type="entry name" value="DHO_dehydrogenase"/>
</dbReference>
<feature type="domain" description="Dihydroorotate dehydrogenase catalytic" evidence="15">
    <location>
        <begin position="54"/>
        <end position="327"/>
    </location>
</feature>
<dbReference type="GO" id="GO:0106430">
    <property type="term" value="F:dihydroorotate dehydrogenase (quinone) activity"/>
    <property type="evidence" value="ECO:0007669"/>
    <property type="project" value="UniProtKB-EC"/>
</dbReference>
<evidence type="ECO:0000256" key="3">
    <source>
        <dbReference type="ARBA" id="ARBA00004370"/>
    </source>
</evidence>
<dbReference type="AlphaFoldDB" id="A0A9D1XB64"/>
<dbReference type="EMBL" id="DXEL01000086">
    <property type="protein sequence ID" value="HIX75921.1"/>
    <property type="molecule type" value="Genomic_DNA"/>
</dbReference>
<protein>
    <recommendedName>
        <fullName evidence="7 14">Dihydroorotate dehydrogenase (quinone)</fullName>
        <ecNumber evidence="6 14">1.3.5.2</ecNumber>
    </recommendedName>
</protein>
<evidence type="ECO:0000256" key="12">
    <source>
        <dbReference type="ARBA" id="ARBA00023136"/>
    </source>
</evidence>
<organism evidence="16 17">
    <name type="scientific">Candidatus Parabacteroides intestinipullorum</name>
    <dbReference type="NCBI Taxonomy" id="2838723"/>
    <lineage>
        <taxon>Bacteria</taxon>
        <taxon>Pseudomonadati</taxon>
        <taxon>Bacteroidota</taxon>
        <taxon>Bacteroidia</taxon>
        <taxon>Bacteroidales</taxon>
        <taxon>Tannerellaceae</taxon>
        <taxon>Parabacteroides</taxon>
    </lineage>
</organism>
<evidence type="ECO:0000256" key="9">
    <source>
        <dbReference type="ARBA" id="ARBA00022643"/>
    </source>
</evidence>
<evidence type="ECO:0000256" key="14">
    <source>
        <dbReference type="NCBIfam" id="TIGR01036"/>
    </source>
</evidence>
<evidence type="ECO:0000256" key="10">
    <source>
        <dbReference type="ARBA" id="ARBA00022975"/>
    </source>
</evidence>